<evidence type="ECO:0000313" key="7">
    <source>
        <dbReference type="EMBL" id="TVY87263.1"/>
    </source>
</evidence>
<evidence type="ECO:0000313" key="8">
    <source>
        <dbReference type="Proteomes" id="UP000315522"/>
    </source>
</evidence>
<gene>
    <name evidence="7" type="primary">adhA_0</name>
    <name evidence="7" type="ORF">LAWI1_G007957</name>
</gene>
<comment type="cofactor">
    <cofactor evidence="1 5">
        <name>Zn(2+)</name>
        <dbReference type="ChEBI" id="CHEBI:29105"/>
    </cofactor>
</comment>
<dbReference type="GO" id="GO:0008270">
    <property type="term" value="F:zinc ion binding"/>
    <property type="evidence" value="ECO:0007669"/>
    <property type="project" value="InterPro"/>
</dbReference>
<dbReference type="InterPro" id="IPR002328">
    <property type="entry name" value="ADH_Zn_CS"/>
</dbReference>
<organism evidence="7 8">
    <name type="scientific">Lachnellula willkommii</name>
    <dbReference type="NCBI Taxonomy" id="215461"/>
    <lineage>
        <taxon>Eukaryota</taxon>
        <taxon>Fungi</taxon>
        <taxon>Dikarya</taxon>
        <taxon>Ascomycota</taxon>
        <taxon>Pezizomycotina</taxon>
        <taxon>Leotiomycetes</taxon>
        <taxon>Helotiales</taxon>
        <taxon>Lachnaceae</taxon>
        <taxon>Lachnellula</taxon>
    </lineage>
</organism>
<evidence type="ECO:0000259" key="6">
    <source>
        <dbReference type="SMART" id="SM00829"/>
    </source>
</evidence>
<dbReference type="AlphaFoldDB" id="A0A559M2S0"/>
<dbReference type="SUPFAM" id="SSF51735">
    <property type="entry name" value="NAD(P)-binding Rossmann-fold domains"/>
    <property type="match status" value="1"/>
</dbReference>
<dbReference type="SUPFAM" id="SSF50129">
    <property type="entry name" value="GroES-like"/>
    <property type="match status" value="1"/>
</dbReference>
<keyword evidence="2 5" id="KW-0479">Metal-binding</keyword>
<proteinExistence type="inferred from homology"/>
<dbReference type="PROSITE" id="PS00059">
    <property type="entry name" value="ADH_ZINC"/>
    <property type="match status" value="1"/>
</dbReference>
<dbReference type="CDD" id="cd05283">
    <property type="entry name" value="CAD1"/>
    <property type="match status" value="1"/>
</dbReference>
<dbReference type="Gene3D" id="3.90.180.10">
    <property type="entry name" value="Medium-chain alcohol dehydrogenases, catalytic domain"/>
    <property type="match status" value="1"/>
</dbReference>
<dbReference type="PROSITE" id="PS00065">
    <property type="entry name" value="D_2_HYDROXYACID_DH_1"/>
    <property type="match status" value="1"/>
</dbReference>
<sequence length="335" mass="35625">MGIEFNVFKGSKSGEIIESKGYRDPKSTEVIVKISHCGVCGSDEHFRHTEQGLGHEGIGIISEVGSSVHDLSEFRVGDRVGMAYFHKFCGYCKHCITGHQNKCRNSTCFGSADQDQGCFGTAVAWDISALFKIPDGISSEDAGPLMCGGATVWSPLYDQGLLPGDRIGVIGIGGLGHLAIQFASKLGMEVVVFSSTESKKQEALDFGASEFHATRGVESFGDIEKVDALLITTNVNPDLSLFLPVLAAGAKVFPLTISTEVLPFTPLALIGGFISVIGSGLAPTASVQAMLSFAAKNGVKPKIEKFPMTKAGVTEAMQKLRDGKMRYRGVLVVPN</sequence>
<evidence type="ECO:0000256" key="5">
    <source>
        <dbReference type="RuleBase" id="RU361277"/>
    </source>
</evidence>
<dbReference type="FunFam" id="3.40.50.720:FF:000022">
    <property type="entry name" value="Cinnamyl alcohol dehydrogenase"/>
    <property type="match status" value="1"/>
</dbReference>
<name>A0A559M2S0_9HELO</name>
<evidence type="ECO:0000256" key="1">
    <source>
        <dbReference type="ARBA" id="ARBA00001947"/>
    </source>
</evidence>
<dbReference type="InterPro" id="IPR020843">
    <property type="entry name" value="ER"/>
</dbReference>
<dbReference type="GO" id="GO:0016616">
    <property type="term" value="F:oxidoreductase activity, acting on the CH-OH group of donors, NAD or NADP as acceptor"/>
    <property type="evidence" value="ECO:0007669"/>
    <property type="project" value="InterPro"/>
</dbReference>
<evidence type="ECO:0000256" key="4">
    <source>
        <dbReference type="ARBA" id="ARBA00023002"/>
    </source>
</evidence>
<dbReference type="Pfam" id="PF00107">
    <property type="entry name" value="ADH_zinc_N"/>
    <property type="match status" value="1"/>
</dbReference>
<dbReference type="Gene3D" id="3.40.50.720">
    <property type="entry name" value="NAD(P)-binding Rossmann-like Domain"/>
    <property type="match status" value="1"/>
</dbReference>
<dbReference type="SMART" id="SM00829">
    <property type="entry name" value="PKS_ER"/>
    <property type="match status" value="1"/>
</dbReference>
<evidence type="ECO:0000256" key="3">
    <source>
        <dbReference type="ARBA" id="ARBA00022833"/>
    </source>
</evidence>
<dbReference type="InterPro" id="IPR013154">
    <property type="entry name" value="ADH-like_N"/>
</dbReference>
<dbReference type="EMBL" id="QGML01002601">
    <property type="protein sequence ID" value="TVY87263.1"/>
    <property type="molecule type" value="Genomic_DNA"/>
</dbReference>
<reference evidence="7 8" key="1">
    <citation type="submission" date="2018-05" db="EMBL/GenBank/DDBJ databases">
        <title>Genome sequencing and assembly of the regulated plant pathogen Lachnellula willkommii and related sister species for the development of diagnostic species identification markers.</title>
        <authorList>
            <person name="Giroux E."/>
            <person name="Bilodeau G."/>
        </authorList>
    </citation>
    <scope>NUCLEOTIDE SEQUENCE [LARGE SCALE GENOMIC DNA]</scope>
    <source>
        <strain evidence="7 8">CBS 172.35</strain>
    </source>
</reference>
<dbReference type="PANTHER" id="PTHR42683">
    <property type="entry name" value="ALDEHYDE REDUCTASE"/>
    <property type="match status" value="1"/>
</dbReference>
<protein>
    <submittedName>
        <fullName evidence="7">Putative formaldehyde dehydrogenase</fullName>
    </submittedName>
</protein>
<keyword evidence="8" id="KW-1185">Reference proteome</keyword>
<feature type="domain" description="Enoyl reductase (ER)" evidence="6">
    <location>
        <begin position="10"/>
        <end position="331"/>
    </location>
</feature>
<evidence type="ECO:0000256" key="2">
    <source>
        <dbReference type="ARBA" id="ARBA00022723"/>
    </source>
</evidence>
<dbReference type="InterPro" id="IPR011032">
    <property type="entry name" value="GroES-like_sf"/>
</dbReference>
<dbReference type="InterPro" id="IPR029752">
    <property type="entry name" value="D-isomer_DH_CS1"/>
</dbReference>
<comment type="caution">
    <text evidence="7">The sequence shown here is derived from an EMBL/GenBank/DDBJ whole genome shotgun (WGS) entry which is preliminary data.</text>
</comment>
<accession>A0A559M2S0</accession>
<dbReference type="InterPro" id="IPR013149">
    <property type="entry name" value="ADH-like_C"/>
</dbReference>
<dbReference type="InterPro" id="IPR036291">
    <property type="entry name" value="NAD(P)-bd_dom_sf"/>
</dbReference>
<dbReference type="Pfam" id="PF08240">
    <property type="entry name" value="ADH_N"/>
    <property type="match status" value="1"/>
</dbReference>
<keyword evidence="3 5" id="KW-0862">Zinc</keyword>
<keyword evidence="4" id="KW-0560">Oxidoreductase</keyword>
<dbReference type="Proteomes" id="UP000315522">
    <property type="component" value="Unassembled WGS sequence"/>
</dbReference>
<dbReference type="InterPro" id="IPR047109">
    <property type="entry name" value="CAD-like"/>
</dbReference>
<comment type="similarity">
    <text evidence="5">Belongs to the zinc-containing alcohol dehydrogenase family.</text>
</comment>